<dbReference type="NCBIfam" id="TIGR01353">
    <property type="entry name" value="dGTP_triPase"/>
    <property type="match status" value="1"/>
</dbReference>
<dbReference type="SUPFAM" id="SSF109604">
    <property type="entry name" value="HD-domain/PDEase-like"/>
    <property type="match status" value="1"/>
</dbReference>
<organism evidence="4 5">
    <name type="scientific">Saccharomonospora marina XMU15</name>
    <dbReference type="NCBI Taxonomy" id="882083"/>
    <lineage>
        <taxon>Bacteria</taxon>
        <taxon>Bacillati</taxon>
        <taxon>Actinomycetota</taxon>
        <taxon>Actinomycetes</taxon>
        <taxon>Pseudonocardiales</taxon>
        <taxon>Pseudonocardiaceae</taxon>
        <taxon>Saccharomonospora</taxon>
    </lineage>
</organism>
<dbReference type="Gene3D" id="1.10.3210.10">
    <property type="entry name" value="Hypothetical protein af1432"/>
    <property type="match status" value="1"/>
</dbReference>
<dbReference type="InterPro" id="IPR006675">
    <property type="entry name" value="HDIG_dom"/>
</dbReference>
<dbReference type="eggNOG" id="COG0232">
    <property type="taxonomic scope" value="Bacteria"/>
</dbReference>
<dbReference type="InterPro" id="IPR050135">
    <property type="entry name" value="dGTPase-like"/>
</dbReference>
<evidence type="ECO:0000313" key="4">
    <source>
        <dbReference type="EMBL" id="EHR50115.1"/>
    </source>
</evidence>
<dbReference type="InterPro" id="IPR003607">
    <property type="entry name" value="HD/PDEase_dom"/>
</dbReference>
<dbReference type="GO" id="GO:0008832">
    <property type="term" value="F:dGTPase activity"/>
    <property type="evidence" value="ECO:0007669"/>
    <property type="project" value="TreeGrafter"/>
</dbReference>
<dbReference type="AlphaFoldDB" id="H5X6G7"/>
<dbReference type="Proteomes" id="UP000004926">
    <property type="component" value="Chromosome"/>
</dbReference>
<dbReference type="CDD" id="cd00077">
    <property type="entry name" value="HDc"/>
    <property type="match status" value="1"/>
</dbReference>
<dbReference type="InterPro" id="IPR006261">
    <property type="entry name" value="dGTPase"/>
</dbReference>
<evidence type="ECO:0000256" key="2">
    <source>
        <dbReference type="HAMAP-Rule" id="MF_01212"/>
    </source>
</evidence>
<keyword evidence="1 2" id="KW-0378">Hydrolase</keyword>
<dbReference type="SMART" id="SM00471">
    <property type="entry name" value="HDc"/>
    <property type="match status" value="1"/>
</dbReference>
<name>H5X6G7_9PSEU</name>
<evidence type="ECO:0000313" key="5">
    <source>
        <dbReference type="Proteomes" id="UP000004926"/>
    </source>
</evidence>
<dbReference type="InterPro" id="IPR023023">
    <property type="entry name" value="dNTPase_2"/>
</dbReference>
<dbReference type="PANTHER" id="PTHR11373">
    <property type="entry name" value="DEOXYNUCLEOSIDE TRIPHOSPHATE TRIPHOSPHOHYDROLASE"/>
    <property type="match status" value="1"/>
</dbReference>
<dbReference type="Pfam" id="PF01966">
    <property type="entry name" value="HD"/>
    <property type="match status" value="1"/>
</dbReference>
<dbReference type="NCBIfam" id="NF002829">
    <property type="entry name" value="PRK03007.1"/>
    <property type="match status" value="1"/>
</dbReference>
<reference evidence="4 5" key="1">
    <citation type="journal article" date="2012" name="Stand. Genomic Sci.">
        <title>Genome sequence of the ocean sediment bacterium Saccharomonospora marina type strain (XMU15(T)).</title>
        <authorList>
            <person name="Klenk H.P."/>
            <person name="Lu M."/>
            <person name="Lucas S."/>
            <person name="Lapidus A."/>
            <person name="Copeland A."/>
            <person name="Pitluck S."/>
            <person name="Goodwin L.A."/>
            <person name="Han C."/>
            <person name="Tapia R."/>
            <person name="Brambilla E.M."/>
            <person name="Potter G."/>
            <person name="Land M."/>
            <person name="Ivanova N."/>
            <person name="Rohde M."/>
            <person name="Goker M."/>
            <person name="Detter J.C."/>
            <person name="Li W.J."/>
            <person name="Kyrpides N.C."/>
            <person name="Woyke T."/>
        </authorList>
    </citation>
    <scope>NUCLEOTIDE SEQUENCE [LARGE SCALE GENOMIC DNA]</scope>
    <source>
        <strain evidence="4 5">XMU15</strain>
    </source>
</reference>
<protein>
    <recommendedName>
        <fullName evidence="2">Deoxyguanosinetriphosphate triphosphohydrolase-like protein</fullName>
    </recommendedName>
</protein>
<dbReference type="STRING" id="882083.SacmaDRAFT_1847"/>
<evidence type="ECO:0000259" key="3">
    <source>
        <dbReference type="PROSITE" id="PS51831"/>
    </source>
</evidence>
<feature type="domain" description="HD" evidence="3">
    <location>
        <begin position="78"/>
        <end position="224"/>
    </location>
</feature>
<dbReference type="InterPro" id="IPR006674">
    <property type="entry name" value="HD_domain"/>
</dbReference>
<sequence length="435" mass="46625">MPATLAAMDGYTAHDRERRFAERPKRAALPGSRGDTRSAFARDRARVLHSAALRRLAGKTQVVGPGEGAEVSGVPRTRLTHSLEVAQIGRGIAEDLGADPDLVDTAGLAHDIGHPPFGHNGESALDEAARACGGFEGNAQTLRILTRLEPKVLGDDSEVAGLNLTRACLDAATKYPWPRQAALPKFGVYADDFEVFAWLREGAPTNRTCLEAQIMDWADDVAYSVHDVEDGVLAGRISLGVLAEAQERAAVAELAAKHFCDRSVSTLEDAAAELLRLPAVAALVENPYDSSLRAQVALKRLTSELVGRFASAAVTGTRAEHGDEPLLRYAADLCVPDQVAAEVALLKALALRYVMSDRGRLALQERQRQLLAELVAALPSRSPEALDPMLRPAWDAAPDDAARLRVVVDQVASLTDAQARAWHARYVVQGAGPAR</sequence>
<dbReference type="InterPro" id="IPR026875">
    <property type="entry name" value="PHydrolase_assoc_dom"/>
</dbReference>
<accession>H5X6G7</accession>
<evidence type="ECO:0000256" key="1">
    <source>
        <dbReference type="ARBA" id="ARBA00022801"/>
    </source>
</evidence>
<dbReference type="NCBIfam" id="TIGR00277">
    <property type="entry name" value="HDIG"/>
    <property type="match status" value="1"/>
</dbReference>
<dbReference type="EMBL" id="CM001439">
    <property type="protein sequence ID" value="EHR50115.1"/>
    <property type="molecule type" value="Genomic_DNA"/>
</dbReference>
<proteinExistence type="inferred from homology"/>
<dbReference type="PANTHER" id="PTHR11373:SF32">
    <property type="entry name" value="DEOXYGUANOSINETRIPHOSPHATE TRIPHOSPHOHYDROLASE"/>
    <property type="match status" value="1"/>
</dbReference>
<dbReference type="Pfam" id="PF13286">
    <property type="entry name" value="HD_assoc"/>
    <property type="match status" value="1"/>
</dbReference>
<dbReference type="HOGENOM" id="CLU_028163_0_1_11"/>
<keyword evidence="5" id="KW-1185">Reference proteome</keyword>
<dbReference type="GO" id="GO:0006203">
    <property type="term" value="P:dGTP catabolic process"/>
    <property type="evidence" value="ECO:0007669"/>
    <property type="project" value="TreeGrafter"/>
</dbReference>
<dbReference type="HAMAP" id="MF_01212">
    <property type="entry name" value="dGTPase_type2"/>
    <property type="match status" value="1"/>
</dbReference>
<dbReference type="PROSITE" id="PS51831">
    <property type="entry name" value="HD"/>
    <property type="match status" value="1"/>
</dbReference>
<comment type="similarity">
    <text evidence="2">Belongs to the dGTPase family. Type 2 subfamily.</text>
</comment>
<gene>
    <name evidence="4" type="ORF">SacmaDRAFT_1847</name>
</gene>